<keyword evidence="2" id="KW-0808">Transferase</keyword>
<keyword evidence="2" id="KW-0012">Acyltransferase</keyword>
<dbReference type="Proteomes" id="UP001595699">
    <property type="component" value="Unassembled WGS sequence"/>
</dbReference>
<dbReference type="EMBL" id="JBHRZH010000006">
    <property type="protein sequence ID" value="MFC3760673.1"/>
    <property type="molecule type" value="Genomic_DNA"/>
</dbReference>
<evidence type="ECO:0000313" key="3">
    <source>
        <dbReference type="Proteomes" id="UP001595699"/>
    </source>
</evidence>
<sequence length="200" mass="22683">MGGLTPYTVRALDGTTWDAFAELVERNGGVFGGCWCMGHHAMDNGETYRWQKYDKRAKKEELVRAGRAHAALVFDADGLAQGWAKYGRLEEQPIIEQNRRAYEADPPPPPDWRITCFYVDTRHRRQGIARAALEGALDLIAHAGGGRVEALPEVTADRIAHGRFLFEMTVELYEEYGFERVRQIGKHRWIVSRTLEPNPA</sequence>
<dbReference type="SUPFAM" id="SSF55729">
    <property type="entry name" value="Acyl-CoA N-acyltransferases (Nat)"/>
    <property type="match status" value="1"/>
</dbReference>
<dbReference type="InterPro" id="IPR016181">
    <property type="entry name" value="Acyl_CoA_acyltransferase"/>
</dbReference>
<reference evidence="3" key="1">
    <citation type="journal article" date="2019" name="Int. J. Syst. Evol. Microbiol.">
        <title>The Global Catalogue of Microorganisms (GCM) 10K type strain sequencing project: providing services to taxonomists for standard genome sequencing and annotation.</title>
        <authorList>
            <consortium name="The Broad Institute Genomics Platform"/>
            <consortium name="The Broad Institute Genome Sequencing Center for Infectious Disease"/>
            <person name="Wu L."/>
            <person name="Ma J."/>
        </authorList>
    </citation>
    <scope>NUCLEOTIDE SEQUENCE [LARGE SCALE GENOMIC DNA]</scope>
    <source>
        <strain evidence="3">CGMCC 4.7241</strain>
    </source>
</reference>
<feature type="domain" description="N-acetyltransferase" evidence="1">
    <location>
        <begin position="7"/>
        <end position="196"/>
    </location>
</feature>
<proteinExistence type="predicted"/>
<dbReference type="RefSeq" id="WP_205116912.1">
    <property type="nucleotide sequence ID" value="NZ_JAFBCM010000001.1"/>
</dbReference>
<keyword evidence="3" id="KW-1185">Reference proteome</keyword>
<evidence type="ECO:0000259" key="1">
    <source>
        <dbReference type="PROSITE" id="PS51186"/>
    </source>
</evidence>
<dbReference type="GO" id="GO:0016746">
    <property type="term" value="F:acyltransferase activity"/>
    <property type="evidence" value="ECO:0007669"/>
    <property type="project" value="UniProtKB-KW"/>
</dbReference>
<dbReference type="Gene3D" id="3.40.630.30">
    <property type="match status" value="1"/>
</dbReference>
<dbReference type="EC" id="2.3.1.-" evidence="2"/>
<dbReference type="CDD" id="cd04301">
    <property type="entry name" value="NAT_SF"/>
    <property type="match status" value="1"/>
</dbReference>
<dbReference type="PROSITE" id="PS51186">
    <property type="entry name" value="GNAT"/>
    <property type="match status" value="1"/>
</dbReference>
<comment type="caution">
    <text evidence="2">The sequence shown here is derived from an EMBL/GenBank/DDBJ whole genome shotgun (WGS) entry which is preliminary data.</text>
</comment>
<evidence type="ECO:0000313" key="2">
    <source>
        <dbReference type="EMBL" id="MFC3760673.1"/>
    </source>
</evidence>
<protein>
    <submittedName>
        <fullName evidence="2">GNAT family N-acetyltransferase</fullName>
        <ecNumber evidence="2">2.3.1.-</ecNumber>
    </submittedName>
</protein>
<accession>A0ABV7Y931</accession>
<organism evidence="2 3">
    <name type="scientific">Tenggerimyces flavus</name>
    <dbReference type="NCBI Taxonomy" id="1708749"/>
    <lineage>
        <taxon>Bacteria</taxon>
        <taxon>Bacillati</taxon>
        <taxon>Actinomycetota</taxon>
        <taxon>Actinomycetes</taxon>
        <taxon>Propionibacteriales</taxon>
        <taxon>Nocardioidaceae</taxon>
        <taxon>Tenggerimyces</taxon>
    </lineage>
</organism>
<dbReference type="Pfam" id="PF00583">
    <property type="entry name" value="Acetyltransf_1"/>
    <property type="match status" value="1"/>
</dbReference>
<gene>
    <name evidence="2" type="ORF">ACFOUW_07475</name>
</gene>
<name>A0ABV7Y931_9ACTN</name>
<dbReference type="InterPro" id="IPR000182">
    <property type="entry name" value="GNAT_dom"/>
</dbReference>